<evidence type="ECO:0000313" key="2">
    <source>
        <dbReference type="Proteomes" id="UP001597389"/>
    </source>
</evidence>
<reference evidence="2" key="1">
    <citation type="journal article" date="2019" name="Int. J. Syst. Evol. Microbiol.">
        <title>The Global Catalogue of Microorganisms (GCM) 10K type strain sequencing project: providing services to taxonomists for standard genome sequencing and annotation.</title>
        <authorList>
            <consortium name="The Broad Institute Genomics Platform"/>
            <consortium name="The Broad Institute Genome Sequencing Center for Infectious Disease"/>
            <person name="Wu L."/>
            <person name="Ma J."/>
        </authorList>
    </citation>
    <scope>NUCLEOTIDE SEQUENCE [LARGE SCALE GENOMIC DNA]</scope>
    <source>
        <strain evidence="2">CCUG 57942</strain>
    </source>
</reference>
<evidence type="ECO:0000313" key="1">
    <source>
        <dbReference type="EMBL" id="MFD2159527.1"/>
    </source>
</evidence>
<protein>
    <submittedName>
        <fullName evidence="1">WbqC family protein</fullName>
    </submittedName>
</protein>
<accession>A0ABW4ZCG5</accession>
<dbReference type="Pfam" id="PF08889">
    <property type="entry name" value="WbqC"/>
    <property type="match status" value="1"/>
</dbReference>
<organism evidence="1 2">
    <name type="scientific">Rubritalea tangerina</name>
    <dbReference type="NCBI Taxonomy" id="430798"/>
    <lineage>
        <taxon>Bacteria</taxon>
        <taxon>Pseudomonadati</taxon>
        <taxon>Verrucomicrobiota</taxon>
        <taxon>Verrucomicrobiia</taxon>
        <taxon>Verrucomicrobiales</taxon>
        <taxon>Rubritaleaceae</taxon>
        <taxon>Rubritalea</taxon>
    </lineage>
</organism>
<keyword evidence="2" id="KW-1185">Reference proteome</keyword>
<gene>
    <name evidence="1" type="ORF">ACFSW8_11500</name>
</gene>
<proteinExistence type="predicted"/>
<name>A0ABW4ZCG5_9BACT</name>
<dbReference type="InterPro" id="IPR014985">
    <property type="entry name" value="WbqC"/>
</dbReference>
<dbReference type="Proteomes" id="UP001597389">
    <property type="component" value="Unassembled WGS sequence"/>
</dbReference>
<sequence length="235" mass="27670">MKCAIMQPYFLPYIGYFQLIQAVDVFVVYDDIEFTKRGWIHRNRLLLNEKVSPFSINLEKASDYLMVRDRKISEEFSKTRKKLLSKIEQSYKKAPYFDETYPLVKECFLSDCRNLFDFIFHSIVTMCSHLNIETKIVISSHLKTEGELLRHKYRVWDLCSKVDCDSYINSEGGRKLYDKSEFEKQGMCLSFLQTTLEAYPQFGGGEFEPALSIVDILMMKGREAVIRDLNKYFLD</sequence>
<comment type="caution">
    <text evidence="1">The sequence shown here is derived from an EMBL/GenBank/DDBJ whole genome shotgun (WGS) entry which is preliminary data.</text>
</comment>
<dbReference type="EMBL" id="JBHUJB010000046">
    <property type="protein sequence ID" value="MFD2159527.1"/>
    <property type="molecule type" value="Genomic_DNA"/>
</dbReference>